<evidence type="ECO:0000256" key="1">
    <source>
        <dbReference type="SAM" id="SignalP"/>
    </source>
</evidence>
<proteinExistence type="predicted"/>
<evidence type="ECO:0008006" key="4">
    <source>
        <dbReference type="Google" id="ProtNLM"/>
    </source>
</evidence>
<organism evidence="2 3">
    <name type="scientific">Streptomyces ortus</name>
    <dbReference type="NCBI Taxonomy" id="2867268"/>
    <lineage>
        <taxon>Bacteria</taxon>
        <taxon>Bacillati</taxon>
        <taxon>Actinomycetota</taxon>
        <taxon>Actinomycetes</taxon>
        <taxon>Kitasatosporales</taxon>
        <taxon>Streptomycetaceae</taxon>
        <taxon>Streptomyces</taxon>
    </lineage>
</organism>
<feature type="chain" id="PRO_5046901274" description="Lipoprotein" evidence="1">
    <location>
        <begin position="27"/>
        <end position="252"/>
    </location>
</feature>
<dbReference type="RefSeq" id="WP_267027124.1">
    <property type="nucleotide sequence ID" value="NZ_JAIFZO010000002.1"/>
</dbReference>
<sequence>MTAIPRGRTRKAVLARAVCALFVAGAGVTGCGGEDPDAGTNGVGKLPPAKIQSRTQSAAEAAGTVRLSGAVVSNKRTYKLDMQLKKDGGTGSVTSDGVTFRLLRVDGHLFINADADFWNHQDGKSDDGTSDTAAAGKLDGMYVKVPKGDPAYQQLSVFTDKDVLLDGLLSLQGELATEGHHELNGVRTIRLTGDKGSGGRIDVSLEGKPYPLMLVRAGDAGTIRLTDWGRNFTLKPPDKADTVDYGQQLPTS</sequence>
<name>A0ABT3V3S4_9ACTN</name>
<accession>A0ABT3V3S4</accession>
<comment type="caution">
    <text evidence="2">The sequence shown here is derived from an EMBL/GenBank/DDBJ whole genome shotgun (WGS) entry which is preliminary data.</text>
</comment>
<protein>
    <recommendedName>
        <fullName evidence="4">Lipoprotein</fullName>
    </recommendedName>
</protein>
<keyword evidence="3" id="KW-1185">Reference proteome</keyword>
<evidence type="ECO:0000313" key="2">
    <source>
        <dbReference type="EMBL" id="MCX4234281.1"/>
    </source>
</evidence>
<dbReference type="EMBL" id="JAIFZO010000002">
    <property type="protein sequence ID" value="MCX4234281.1"/>
    <property type="molecule type" value="Genomic_DNA"/>
</dbReference>
<gene>
    <name evidence="2" type="ORF">K3769_16115</name>
</gene>
<evidence type="ECO:0000313" key="3">
    <source>
        <dbReference type="Proteomes" id="UP001165590"/>
    </source>
</evidence>
<reference evidence="2" key="1">
    <citation type="journal article" date="2022" name="bioRxiv">
        <title>Discovery and biosynthetic assessment of Streptomyces ortus sp nov. isolated from a deep-sea sponge.</title>
        <authorList>
            <person name="Williams S.E."/>
        </authorList>
    </citation>
    <scope>NUCLEOTIDE SEQUENCE</scope>
    <source>
        <strain evidence="2">A15ISP2-DRY2</strain>
    </source>
</reference>
<dbReference type="Proteomes" id="UP001165590">
    <property type="component" value="Unassembled WGS sequence"/>
</dbReference>
<feature type="signal peptide" evidence="1">
    <location>
        <begin position="1"/>
        <end position="26"/>
    </location>
</feature>
<keyword evidence="1" id="KW-0732">Signal</keyword>
<dbReference type="PROSITE" id="PS51257">
    <property type="entry name" value="PROKAR_LIPOPROTEIN"/>
    <property type="match status" value="1"/>
</dbReference>